<feature type="compositionally biased region" description="Polar residues" evidence="1">
    <location>
        <begin position="1"/>
        <end position="10"/>
    </location>
</feature>
<dbReference type="AlphaFoldDB" id="A0A8K0SAR3"/>
<feature type="non-terminal residue" evidence="3">
    <location>
        <position position="606"/>
    </location>
</feature>
<dbReference type="Pfam" id="PF20209">
    <property type="entry name" value="DUF6570"/>
    <property type="match status" value="1"/>
</dbReference>
<accession>A0A8K0SAR3</accession>
<dbReference type="EMBL" id="JAGPNK010000048">
    <property type="protein sequence ID" value="KAH7302897.1"/>
    <property type="molecule type" value="Genomic_DNA"/>
</dbReference>
<gene>
    <name evidence="3" type="ORF">B0I35DRAFT_517610</name>
</gene>
<feature type="region of interest" description="Disordered" evidence="1">
    <location>
        <begin position="1"/>
        <end position="38"/>
    </location>
</feature>
<feature type="region of interest" description="Disordered" evidence="1">
    <location>
        <begin position="78"/>
        <end position="108"/>
    </location>
</feature>
<dbReference type="OrthoDB" id="3067952at2759"/>
<evidence type="ECO:0000313" key="3">
    <source>
        <dbReference type="EMBL" id="KAH7302897.1"/>
    </source>
</evidence>
<evidence type="ECO:0000259" key="2">
    <source>
        <dbReference type="Pfam" id="PF20209"/>
    </source>
</evidence>
<evidence type="ECO:0000313" key="4">
    <source>
        <dbReference type="Proteomes" id="UP000813444"/>
    </source>
</evidence>
<protein>
    <recommendedName>
        <fullName evidence="2">DUF6570 domain-containing protein</fullName>
    </recommendedName>
</protein>
<proteinExistence type="predicted"/>
<dbReference type="Proteomes" id="UP000813444">
    <property type="component" value="Unassembled WGS sequence"/>
</dbReference>
<reference evidence="3" key="1">
    <citation type="journal article" date="2021" name="Nat. Commun.">
        <title>Genetic determinants of endophytism in the Arabidopsis root mycobiome.</title>
        <authorList>
            <person name="Mesny F."/>
            <person name="Miyauchi S."/>
            <person name="Thiergart T."/>
            <person name="Pickel B."/>
            <person name="Atanasova L."/>
            <person name="Karlsson M."/>
            <person name="Huettel B."/>
            <person name="Barry K.W."/>
            <person name="Haridas S."/>
            <person name="Chen C."/>
            <person name="Bauer D."/>
            <person name="Andreopoulos W."/>
            <person name="Pangilinan J."/>
            <person name="LaButti K."/>
            <person name="Riley R."/>
            <person name="Lipzen A."/>
            <person name="Clum A."/>
            <person name="Drula E."/>
            <person name="Henrissat B."/>
            <person name="Kohler A."/>
            <person name="Grigoriev I.V."/>
            <person name="Martin F.M."/>
            <person name="Hacquard S."/>
        </authorList>
    </citation>
    <scope>NUCLEOTIDE SEQUENCE</scope>
    <source>
        <strain evidence="3">MPI-CAGE-CH-0235</strain>
    </source>
</reference>
<feature type="domain" description="DUF6570" evidence="2">
    <location>
        <begin position="246"/>
        <end position="369"/>
    </location>
</feature>
<feature type="region of interest" description="Disordered" evidence="1">
    <location>
        <begin position="432"/>
        <end position="465"/>
    </location>
</feature>
<keyword evidence="4" id="KW-1185">Reference proteome</keyword>
<comment type="caution">
    <text evidence="3">The sequence shown here is derived from an EMBL/GenBank/DDBJ whole genome shotgun (WGS) entry which is preliminary data.</text>
</comment>
<feature type="compositionally biased region" description="Low complexity" evidence="1">
    <location>
        <begin position="87"/>
        <end position="96"/>
    </location>
</feature>
<organism evidence="3 4">
    <name type="scientific">Stachybotrys elegans</name>
    <dbReference type="NCBI Taxonomy" id="80388"/>
    <lineage>
        <taxon>Eukaryota</taxon>
        <taxon>Fungi</taxon>
        <taxon>Dikarya</taxon>
        <taxon>Ascomycota</taxon>
        <taxon>Pezizomycotina</taxon>
        <taxon>Sordariomycetes</taxon>
        <taxon>Hypocreomycetidae</taxon>
        <taxon>Hypocreales</taxon>
        <taxon>Stachybotryaceae</taxon>
        <taxon>Stachybotrys</taxon>
    </lineage>
</organism>
<dbReference type="InterPro" id="IPR046700">
    <property type="entry name" value="DUF6570"/>
</dbReference>
<feature type="compositionally biased region" description="Basic and acidic residues" evidence="1">
    <location>
        <begin position="432"/>
        <end position="447"/>
    </location>
</feature>
<name>A0A8K0SAR3_9HYPO</name>
<evidence type="ECO:0000256" key="1">
    <source>
        <dbReference type="SAM" id="MobiDB-lite"/>
    </source>
</evidence>
<sequence>MGASQRNRPANTLPAPFGTLQRRSRQAETTERPLATILRTQENRLPRQILPATDLLVSETEPRPRQMPRPETLVTPRMPRRRKRRAGSAALAAPAAKKTRTTVRKERTEEEWKEDVASVLRCFDEEFDEKERLSYNREWCTPIPTEKKVATVQAFYKAFRDDGTLPLQTCLVCYRKFGKGELKEISWDQWATGSASKSDKSPFACQGCFPTGEVIMACSECVSCVSKDYLSSAARVHGRLGCEHMFPEELEGLTPVEEKLISLNSCYGFITKYSIVEGQRQTASYPKHVKGHITIFPNNVQELVTRVLPHPLVKMMDEIHVSWNGARKPEPSDLSKLLSVRRRVVQKALAWLRINNPHYADIVIDADEMASWGSPPHDVPTQILEHMEHNEPTAWEKVRTAQIVPPGERGMEEDGVADIEDIMAMLRQEQQEERLGECAEKGNREADEGLEGEDDGARDGGRQSTNPAYLTEAIHEVSSSGMFTLDAQPEVADLDRLRFACEAVCEDRKPGLGSFRTAGMGNRVESSAGSTSVRAGLGQEPYISVCRGGDFADSEDPFYFAKTFPTLFPFGGGGPRVAAESIASISDTTAEVEGDGGRDATAAGLL</sequence>